<dbReference type="Gene3D" id="1.25.10.10">
    <property type="entry name" value="Leucine-rich Repeat Variant"/>
    <property type="match status" value="1"/>
</dbReference>
<proteinExistence type="predicted"/>
<feature type="region of interest" description="Disordered" evidence="1">
    <location>
        <begin position="665"/>
        <end position="787"/>
    </location>
</feature>
<organism evidence="2 3">
    <name type="scientific">Porphyridium purpureum</name>
    <name type="common">Red alga</name>
    <name type="synonym">Porphyridium cruentum</name>
    <dbReference type="NCBI Taxonomy" id="35688"/>
    <lineage>
        <taxon>Eukaryota</taxon>
        <taxon>Rhodophyta</taxon>
        <taxon>Bangiophyceae</taxon>
        <taxon>Porphyridiales</taxon>
        <taxon>Porphyridiaceae</taxon>
        <taxon>Porphyridium</taxon>
    </lineage>
</organism>
<dbReference type="AlphaFoldDB" id="A0A5J4YPJ3"/>
<sequence>MAEPMDEEQHIVLLSDDVLTSVPNATMVLMEGPDVEKLAVLYQFPQFLEHCPEESIETMIPEICRDVIKWNARLQMASAEALYHAVHMKLPEAIAKRISVGALRVIQTIGPGDVFDAFGEILSMILPQLLREDVLQLIVPATKERAASDRVESRRLAARIIGSLVDKLNASEIEEQFLDQTLALLKDPDASVRAMIAQSLVQVASALPLATCEKYFLTALLDMFKHDPDARVKASCLRALARSAEAHKERAADADSQANPNGFFSVVVPLFLEECENASKVASSDLRTIDDDTYLLLEIFAEVYGYFVVAVGNVLKLDDQQQYFEQWTTVLNSLRRMVTCNGPTVRQWCAFNLPAVVLTCAHRRPDRIKGVLTALSTDTDVETRGTLANGVHEIIKVLSNHELLRKEAITALCALVNDSNNHVRISAIKNLALDLEHLSRSDSSINVAPYEASRQLEPIFSNLETISQDSWRSQEILSQQLGKCARLCAQEILCNNVAPVLFQIARASTYLVRKAGMHALVEVVRYIPDIRRRDHIMKHFRTQWAQGKVYWTRLAFIESAFRAIEIFSTQLFHELFAEELFAMVRDPVPNVRLRLLELLRQMVPAWRDSRPYLDAVKYLQAHDKDPQVHEEATQVIKLIEESKGATEELRAADAAKEEAERAFFVRKTKKDKSEAPIKPLPDVERPASVPAGSKALGAGKPMQERQKSFGNSKEPALQGAHSVPTTKTTLTGGSGNLTQAAQVALQQQQQQQKNQTFHVGPMPPATAQKEPVQTPPQKKVGGCCVIS</sequence>
<dbReference type="SUPFAM" id="SSF48371">
    <property type="entry name" value="ARM repeat"/>
    <property type="match status" value="1"/>
</dbReference>
<evidence type="ECO:0000313" key="3">
    <source>
        <dbReference type="Proteomes" id="UP000324585"/>
    </source>
</evidence>
<dbReference type="InterPro" id="IPR011989">
    <property type="entry name" value="ARM-like"/>
</dbReference>
<comment type="caution">
    <text evidence="2">The sequence shown here is derived from an EMBL/GenBank/DDBJ whole genome shotgun (WGS) entry which is preliminary data.</text>
</comment>
<dbReference type="PANTHER" id="PTHR21467">
    <property type="entry name" value="PROTEIN PHOSPHATASE 4 REGULATORY SUBUNIT 4 PPP4R4"/>
    <property type="match status" value="1"/>
</dbReference>
<dbReference type="InterPro" id="IPR039918">
    <property type="entry name" value="PPP4R4"/>
</dbReference>
<dbReference type="InterPro" id="IPR016024">
    <property type="entry name" value="ARM-type_fold"/>
</dbReference>
<evidence type="ECO:0000256" key="1">
    <source>
        <dbReference type="SAM" id="MobiDB-lite"/>
    </source>
</evidence>
<accession>A0A5J4YPJ3</accession>
<dbReference type="PANTHER" id="PTHR21467:SF0">
    <property type="entry name" value="SERINE_THREONINE-PROTEIN PHOSPHATASE 4 REGULATORY SUBUNIT 4"/>
    <property type="match status" value="1"/>
</dbReference>
<gene>
    <name evidence="2" type="ORF">FVE85_8804</name>
</gene>
<dbReference type="OrthoDB" id="340346at2759"/>
<keyword evidence="3" id="KW-1185">Reference proteome</keyword>
<feature type="compositionally biased region" description="Low complexity" evidence="1">
    <location>
        <begin position="739"/>
        <end position="752"/>
    </location>
</feature>
<protein>
    <submittedName>
        <fullName evidence="2">Serine/threonine-protein phosphatase 4 regulatory subunit 4</fullName>
    </submittedName>
</protein>
<feature type="compositionally biased region" description="Basic and acidic residues" evidence="1">
    <location>
        <begin position="671"/>
        <end position="685"/>
    </location>
</feature>
<dbReference type="OMA" id="CLIDLVE"/>
<reference evidence="3" key="1">
    <citation type="journal article" date="2019" name="Nat. Commun.">
        <title>Expansion of phycobilisome linker gene families in mesophilic red algae.</title>
        <authorList>
            <person name="Lee J."/>
            <person name="Kim D."/>
            <person name="Bhattacharya D."/>
            <person name="Yoon H.S."/>
        </authorList>
    </citation>
    <scope>NUCLEOTIDE SEQUENCE [LARGE SCALE GENOMIC DNA]</scope>
    <source>
        <strain evidence="3">CCMP 1328</strain>
    </source>
</reference>
<evidence type="ECO:0000313" key="2">
    <source>
        <dbReference type="EMBL" id="KAA8493359.1"/>
    </source>
</evidence>
<dbReference type="Proteomes" id="UP000324585">
    <property type="component" value="Unassembled WGS sequence"/>
</dbReference>
<name>A0A5J4YPJ3_PORPP</name>
<dbReference type="EMBL" id="VRMN01000007">
    <property type="protein sequence ID" value="KAA8493359.1"/>
    <property type="molecule type" value="Genomic_DNA"/>
</dbReference>